<comment type="caution">
    <text evidence="2">The sequence shown here is derived from an EMBL/GenBank/DDBJ whole genome shotgun (WGS) entry which is preliminary data.</text>
</comment>
<keyword evidence="3" id="KW-1185">Reference proteome</keyword>
<dbReference type="Proteomes" id="UP000664632">
    <property type="component" value="Unassembled WGS sequence"/>
</dbReference>
<gene>
    <name evidence="2" type="ORF">JZO69_00545</name>
</gene>
<dbReference type="EMBL" id="JAFLWD010000002">
    <property type="protein sequence ID" value="MBO0438847.1"/>
    <property type="molecule type" value="Genomic_DNA"/>
</dbReference>
<protein>
    <submittedName>
        <fullName evidence="2">(4Fe-4S)-binding protein</fullName>
    </submittedName>
</protein>
<reference evidence="2 3" key="1">
    <citation type="submission" date="2021-03" db="EMBL/GenBank/DDBJ databases">
        <title>Enterococcal diversity collection.</title>
        <authorList>
            <person name="Gilmore M.S."/>
            <person name="Schwartzman J."/>
            <person name="Van Tyne D."/>
            <person name="Martin M."/>
            <person name="Earl A.M."/>
            <person name="Manson A.L."/>
            <person name="Straub T."/>
            <person name="Salamzade R."/>
            <person name="Saavedra J."/>
            <person name="Lebreton F."/>
            <person name="Prichula J."/>
            <person name="Schaufler K."/>
            <person name="Gaca A."/>
            <person name="Sgardioli B."/>
            <person name="Wagenaar J."/>
            <person name="Strong T."/>
        </authorList>
    </citation>
    <scope>NUCLEOTIDE SEQUENCE [LARGE SCALE GENOMIC DNA]</scope>
    <source>
        <strain evidence="2 3">DIV0869a</strain>
    </source>
</reference>
<evidence type="ECO:0000313" key="2">
    <source>
        <dbReference type="EMBL" id="MBO0438847.1"/>
    </source>
</evidence>
<accession>A0ABS3GUB1</accession>
<dbReference type="Pfam" id="PF06902">
    <property type="entry name" value="Fer4_19"/>
    <property type="match status" value="1"/>
</dbReference>
<proteinExistence type="predicted"/>
<feature type="domain" description="Divergent 4Fe-4S mono-cluster" evidence="1">
    <location>
        <begin position="24"/>
        <end position="87"/>
    </location>
</feature>
<sequence length="90" mass="10084">MDGSKIDGKKVTEETLLLQGYRKYSGEDLDIYYSKEICAHIGNCVRGNSEVFEVGRRPWIIADNGAVEDDIRVIDTCPSGALKYIRKDGK</sequence>
<dbReference type="RefSeq" id="WP_207110964.1">
    <property type="nucleotide sequence ID" value="NZ_JAFLWD010000002.1"/>
</dbReference>
<organism evidence="2 3">
    <name type="scientific">Candidatus Enterococcus ikei</name>
    <dbReference type="NCBI Taxonomy" id="2815326"/>
    <lineage>
        <taxon>Bacteria</taxon>
        <taxon>Bacillati</taxon>
        <taxon>Bacillota</taxon>
        <taxon>Bacilli</taxon>
        <taxon>Lactobacillales</taxon>
        <taxon>Enterococcaceae</taxon>
        <taxon>Enterococcus</taxon>
    </lineage>
</organism>
<evidence type="ECO:0000313" key="3">
    <source>
        <dbReference type="Proteomes" id="UP000664632"/>
    </source>
</evidence>
<evidence type="ECO:0000259" key="1">
    <source>
        <dbReference type="Pfam" id="PF06902"/>
    </source>
</evidence>
<dbReference type="InterPro" id="IPR010693">
    <property type="entry name" value="Divergent_4Fe-4S_mono-cluster"/>
</dbReference>
<name>A0ABS3GUB1_9ENTE</name>